<feature type="transmembrane region" description="Helical" evidence="1">
    <location>
        <begin position="14"/>
        <end position="33"/>
    </location>
</feature>
<dbReference type="InterPro" id="IPR021448">
    <property type="entry name" value="DUF3098"/>
</dbReference>
<dbReference type="RefSeq" id="WP_182415075.1">
    <property type="nucleotide sequence ID" value="NZ_CP055153.1"/>
</dbReference>
<accession>A0A7L7L540</accession>
<keyword evidence="1" id="KW-0472">Membrane</keyword>
<reference evidence="2 3" key="2">
    <citation type="submission" date="2020-08" db="EMBL/GenBank/DDBJ databases">
        <title>Adhaeribacter dokdonensis sp. nov., isolated from the rhizosphere of Elymus tsukushiensis, a plant native to the Dokdo Islands, Republic of Korea.</title>
        <authorList>
            <person name="Ghim S.Y."/>
        </authorList>
    </citation>
    <scope>NUCLEOTIDE SEQUENCE [LARGE SCALE GENOMIC DNA]</scope>
    <source>
        <strain evidence="2 3">KUDC8001</strain>
    </source>
</reference>
<evidence type="ECO:0000313" key="3">
    <source>
        <dbReference type="Proteomes" id="UP000514509"/>
    </source>
</evidence>
<evidence type="ECO:0000313" key="2">
    <source>
        <dbReference type="EMBL" id="QMU27884.1"/>
    </source>
</evidence>
<name>A0A7L7L540_9BACT</name>
<keyword evidence="1" id="KW-0812">Transmembrane</keyword>
<evidence type="ECO:0000256" key="1">
    <source>
        <dbReference type="SAM" id="Phobius"/>
    </source>
</evidence>
<reference evidence="2 3" key="1">
    <citation type="submission" date="2020-06" db="EMBL/GenBank/DDBJ databases">
        <authorList>
            <person name="Hwang Y.J."/>
        </authorList>
    </citation>
    <scope>NUCLEOTIDE SEQUENCE [LARGE SCALE GENOMIC DNA]</scope>
    <source>
        <strain evidence="2 3">KUDC8001</strain>
    </source>
</reference>
<dbReference type="KEGG" id="add:HUW48_07440"/>
<sequence length="71" mass="7937">MENKNEFAFGRKNYLLLIVGLVVLAIGFIIMTLDTEPYGEGFLGITLGPIILVIGFIIEFFAIMVKDRKKA</sequence>
<dbReference type="AlphaFoldDB" id="A0A7L7L540"/>
<proteinExistence type="predicted"/>
<dbReference type="EMBL" id="CP055153">
    <property type="protein sequence ID" value="QMU27884.1"/>
    <property type="molecule type" value="Genomic_DNA"/>
</dbReference>
<dbReference type="Proteomes" id="UP000514509">
    <property type="component" value="Chromosome"/>
</dbReference>
<keyword evidence="3" id="KW-1185">Reference proteome</keyword>
<gene>
    <name evidence="2" type="ORF">HUW48_07440</name>
</gene>
<protein>
    <submittedName>
        <fullName evidence="2">DUF3098 domain-containing protein</fullName>
    </submittedName>
</protein>
<dbReference type="Pfam" id="PF11297">
    <property type="entry name" value="DUF3098"/>
    <property type="match status" value="1"/>
</dbReference>
<feature type="transmembrane region" description="Helical" evidence="1">
    <location>
        <begin position="45"/>
        <end position="65"/>
    </location>
</feature>
<keyword evidence="1" id="KW-1133">Transmembrane helix</keyword>
<organism evidence="2 3">
    <name type="scientific">Adhaeribacter radiodurans</name>
    <dbReference type="NCBI Taxonomy" id="2745197"/>
    <lineage>
        <taxon>Bacteria</taxon>
        <taxon>Pseudomonadati</taxon>
        <taxon>Bacteroidota</taxon>
        <taxon>Cytophagia</taxon>
        <taxon>Cytophagales</taxon>
        <taxon>Hymenobacteraceae</taxon>
        <taxon>Adhaeribacter</taxon>
    </lineage>
</organism>